<reference evidence="2" key="1">
    <citation type="submission" date="2021-03" db="EMBL/GenBank/DDBJ databases">
        <title>Draft genome sequence of rust myrtle Austropuccinia psidii MF-1, a brazilian biotype.</title>
        <authorList>
            <person name="Quecine M.C."/>
            <person name="Pachon D.M.R."/>
            <person name="Bonatelli M.L."/>
            <person name="Correr F.H."/>
            <person name="Franceschini L.M."/>
            <person name="Leite T.F."/>
            <person name="Margarido G.R.A."/>
            <person name="Almeida C.A."/>
            <person name="Ferrarezi J.A."/>
            <person name="Labate C.A."/>
        </authorList>
    </citation>
    <scope>NUCLEOTIDE SEQUENCE</scope>
    <source>
        <strain evidence="2">MF-1</strain>
    </source>
</reference>
<name>A0A9Q3BII3_9BASI</name>
<evidence type="ECO:0000313" key="2">
    <source>
        <dbReference type="EMBL" id="MBW0465858.1"/>
    </source>
</evidence>
<accession>A0A9Q3BII3</accession>
<organism evidence="2 3">
    <name type="scientific">Austropuccinia psidii MF-1</name>
    <dbReference type="NCBI Taxonomy" id="1389203"/>
    <lineage>
        <taxon>Eukaryota</taxon>
        <taxon>Fungi</taxon>
        <taxon>Dikarya</taxon>
        <taxon>Basidiomycota</taxon>
        <taxon>Pucciniomycotina</taxon>
        <taxon>Pucciniomycetes</taxon>
        <taxon>Pucciniales</taxon>
        <taxon>Sphaerophragmiaceae</taxon>
        <taxon>Austropuccinia</taxon>
    </lineage>
</organism>
<gene>
    <name evidence="2" type="ORF">O181_005573</name>
</gene>
<evidence type="ECO:0000256" key="1">
    <source>
        <dbReference type="SAM" id="MobiDB-lite"/>
    </source>
</evidence>
<feature type="compositionally biased region" description="Pro residues" evidence="1">
    <location>
        <begin position="57"/>
        <end position="67"/>
    </location>
</feature>
<comment type="caution">
    <text evidence="2">The sequence shown here is derived from an EMBL/GenBank/DDBJ whole genome shotgun (WGS) entry which is preliminary data.</text>
</comment>
<evidence type="ECO:0000313" key="3">
    <source>
        <dbReference type="Proteomes" id="UP000765509"/>
    </source>
</evidence>
<keyword evidence="3" id="KW-1185">Reference proteome</keyword>
<protein>
    <submittedName>
        <fullName evidence="2">Uncharacterized protein</fullName>
    </submittedName>
</protein>
<dbReference type="Proteomes" id="UP000765509">
    <property type="component" value="Unassembled WGS sequence"/>
</dbReference>
<dbReference type="EMBL" id="AVOT02001144">
    <property type="protein sequence ID" value="MBW0465858.1"/>
    <property type="molecule type" value="Genomic_DNA"/>
</dbReference>
<dbReference type="AlphaFoldDB" id="A0A9Q3BII3"/>
<feature type="compositionally biased region" description="Polar residues" evidence="1">
    <location>
        <begin position="33"/>
        <end position="44"/>
    </location>
</feature>
<sequence length="155" mass="17314">MDFFPLRIEQNQPNPPQQDSPVANLPWEKPLRQLTQGPSGTQWSEDLFHQPSRPNETPIPGPSQPSEPPEDAWTCEPEPGMAPTQSTKEPFATSVIIIDNMPIGSPQRSKPPPPLIPTMWPGRNLQTCDRPSLFLKQFSTTQSTKSCWSIADFSP</sequence>
<proteinExistence type="predicted"/>
<feature type="region of interest" description="Disordered" evidence="1">
    <location>
        <begin position="1"/>
        <end position="89"/>
    </location>
</feature>